<keyword evidence="1" id="KW-1133">Transmembrane helix</keyword>
<keyword evidence="1" id="KW-0472">Membrane</keyword>
<evidence type="ECO:0000313" key="2">
    <source>
        <dbReference type="EMBL" id="SOC16470.1"/>
    </source>
</evidence>
<dbReference type="RefSeq" id="WP_097077192.1">
    <property type="nucleotide sequence ID" value="NZ_OBMR01000014.1"/>
</dbReference>
<organism evidence="2 3">
    <name type="scientific">Pseudobutyrivibrio ruminis DSM 9787</name>
    <dbReference type="NCBI Taxonomy" id="1123011"/>
    <lineage>
        <taxon>Bacteria</taxon>
        <taxon>Bacillati</taxon>
        <taxon>Bacillota</taxon>
        <taxon>Clostridia</taxon>
        <taxon>Lachnospirales</taxon>
        <taxon>Lachnospiraceae</taxon>
        <taxon>Pseudobutyrivibrio</taxon>
    </lineage>
</organism>
<accession>A0A285T5M6</accession>
<dbReference type="InterPro" id="IPR025324">
    <property type="entry name" value="DUF4230"/>
</dbReference>
<name>A0A285T5M6_9FIRM</name>
<protein>
    <recommendedName>
        <fullName evidence="4">DUF4230 domain-containing protein</fullName>
    </recommendedName>
</protein>
<feature type="transmembrane region" description="Helical" evidence="1">
    <location>
        <begin position="7"/>
        <end position="29"/>
    </location>
</feature>
<keyword evidence="1" id="KW-0812">Transmembrane</keyword>
<proteinExistence type="predicted"/>
<evidence type="ECO:0000256" key="1">
    <source>
        <dbReference type="SAM" id="Phobius"/>
    </source>
</evidence>
<dbReference type="EMBL" id="OBMR01000014">
    <property type="protein sequence ID" value="SOC16470.1"/>
    <property type="molecule type" value="Genomic_DNA"/>
</dbReference>
<dbReference type="AlphaFoldDB" id="A0A285T5M6"/>
<reference evidence="2 3" key="1">
    <citation type="submission" date="2017-08" db="EMBL/GenBank/DDBJ databases">
        <authorList>
            <person name="de Groot N.N."/>
        </authorList>
    </citation>
    <scope>NUCLEOTIDE SEQUENCE [LARGE SCALE GENOMIC DNA]</scope>
    <source>
        <strain evidence="2 3">DSM 9787</strain>
    </source>
</reference>
<evidence type="ECO:0000313" key="3">
    <source>
        <dbReference type="Proteomes" id="UP000219563"/>
    </source>
</evidence>
<dbReference type="Proteomes" id="UP000219563">
    <property type="component" value="Unassembled WGS sequence"/>
</dbReference>
<gene>
    <name evidence="2" type="ORF">SAMN02910411_0411</name>
</gene>
<sequence length="235" mass="25566">MRDKSSKYGFICLIVVIALCIAFVLMPLYKNAQSIGESAGEASGKAVGTAVGSYKGATEEFPAGFDDGKKEGLSGKDTKVEMQNSLTEVENLEVLVSSFKINNFHEVADKYAALYLLKAEAVFSVDLSKASVEVSEDGNTIFITLPQPDVDIYVDDSQTDKAWSYQKSWFSGSAEDGFDAYIGSMDNLESNAKETAQNDDGLMQSARDSAERQIQQIANSVCVNGEDVKILWEDN</sequence>
<evidence type="ECO:0008006" key="4">
    <source>
        <dbReference type="Google" id="ProtNLM"/>
    </source>
</evidence>
<dbReference type="Pfam" id="PF14014">
    <property type="entry name" value="DUF4230"/>
    <property type="match status" value="1"/>
</dbReference>